<dbReference type="InterPro" id="IPR026983">
    <property type="entry name" value="DHC"/>
</dbReference>
<dbReference type="GO" id="GO:0045505">
    <property type="term" value="F:dynein intermediate chain binding"/>
    <property type="evidence" value="ECO:0007669"/>
    <property type="project" value="InterPro"/>
</dbReference>
<evidence type="ECO:0000256" key="3">
    <source>
        <dbReference type="ARBA" id="ARBA00008887"/>
    </source>
</evidence>
<evidence type="ECO:0000259" key="22">
    <source>
        <dbReference type="Pfam" id="PF12781"/>
    </source>
</evidence>
<dbReference type="Gene3D" id="1.10.287.2620">
    <property type="match status" value="1"/>
</dbReference>
<dbReference type="InterPro" id="IPR035706">
    <property type="entry name" value="AAA_9"/>
</dbReference>
<dbReference type="eggNOG" id="KOG3595">
    <property type="taxonomic scope" value="Eukaryota"/>
</dbReference>
<keyword evidence="7" id="KW-0547">Nucleotide-binding</keyword>
<keyword evidence="30" id="KW-1185">Reference proteome</keyword>
<evidence type="ECO:0000256" key="2">
    <source>
        <dbReference type="ARBA" id="ARBA00004430"/>
    </source>
</evidence>
<dbReference type="Pfam" id="PF12775">
    <property type="entry name" value="AAA_7"/>
    <property type="match status" value="1"/>
</dbReference>
<dbReference type="Pfam" id="PF17852">
    <property type="entry name" value="Dynein_AAA_lid"/>
    <property type="match status" value="1"/>
</dbReference>
<evidence type="ECO:0000259" key="18">
    <source>
        <dbReference type="Pfam" id="PF08393"/>
    </source>
</evidence>
<dbReference type="InterPro" id="IPR035699">
    <property type="entry name" value="AAA_6"/>
</dbReference>
<dbReference type="FunFam" id="3.10.490.20:FF:000009">
    <property type="entry name" value="Dynein heavy chain 4"/>
    <property type="match status" value="1"/>
</dbReference>
<dbReference type="InterPro" id="IPR041228">
    <property type="entry name" value="Dynein_C"/>
</dbReference>
<dbReference type="InterPro" id="IPR042222">
    <property type="entry name" value="Dynein_2_N"/>
</dbReference>
<feature type="domain" description="Dynein heavy chain C-terminal" evidence="26">
    <location>
        <begin position="4198"/>
        <end position="4500"/>
    </location>
</feature>
<feature type="domain" description="Dynein axonemal heavy chain 2/5/8 coiled-coil" evidence="27">
    <location>
        <begin position="1075"/>
        <end position="1164"/>
    </location>
</feature>
<dbReference type="Proteomes" id="UP000011087">
    <property type="component" value="Unassembled WGS sequence"/>
</dbReference>
<dbReference type="Pfam" id="PF12781">
    <property type="entry name" value="AAA_9"/>
    <property type="match status" value="1"/>
</dbReference>
<reference evidence="30" key="2">
    <citation type="submission" date="2012-11" db="EMBL/GenBank/DDBJ databases">
        <authorList>
            <person name="Kuo A."/>
            <person name="Curtis B.A."/>
            <person name="Tanifuji G."/>
            <person name="Burki F."/>
            <person name="Gruber A."/>
            <person name="Irimia M."/>
            <person name="Maruyama S."/>
            <person name="Arias M.C."/>
            <person name="Ball S.G."/>
            <person name="Gile G.H."/>
            <person name="Hirakawa Y."/>
            <person name="Hopkins J.F."/>
            <person name="Rensing S.A."/>
            <person name="Schmutz J."/>
            <person name="Symeonidi A."/>
            <person name="Elias M."/>
            <person name="Eveleigh R.J."/>
            <person name="Herman E.K."/>
            <person name="Klute M.J."/>
            <person name="Nakayama T."/>
            <person name="Obornik M."/>
            <person name="Reyes-Prieto A."/>
            <person name="Armbrust E.V."/>
            <person name="Aves S.J."/>
            <person name="Beiko R.G."/>
            <person name="Coutinho P."/>
            <person name="Dacks J.B."/>
            <person name="Durnford D.G."/>
            <person name="Fast N.M."/>
            <person name="Green B.R."/>
            <person name="Grisdale C."/>
            <person name="Hempe F."/>
            <person name="Henrissat B."/>
            <person name="Hoppner M.P."/>
            <person name="Ishida K.-I."/>
            <person name="Kim E."/>
            <person name="Koreny L."/>
            <person name="Kroth P.G."/>
            <person name="Liu Y."/>
            <person name="Malik S.-B."/>
            <person name="Maier U.G."/>
            <person name="McRose D."/>
            <person name="Mock T."/>
            <person name="Neilson J.A."/>
            <person name="Onodera N.T."/>
            <person name="Poole A.M."/>
            <person name="Pritham E.J."/>
            <person name="Richards T.A."/>
            <person name="Rocap G."/>
            <person name="Roy S.W."/>
            <person name="Sarai C."/>
            <person name="Schaack S."/>
            <person name="Shirato S."/>
            <person name="Slamovits C.H."/>
            <person name="Spencer D.F."/>
            <person name="Suzuki S."/>
            <person name="Worden A.Z."/>
            <person name="Zauner S."/>
            <person name="Barry K."/>
            <person name="Bell C."/>
            <person name="Bharti A.K."/>
            <person name="Crow J.A."/>
            <person name="Grimwood J."/>
            <person name="Kramer R."/>
            <person name="Lindquist E."/>
            <person name="Lucas S."/>
            <person name="Salamov A."/>
            <person name="McFadden G.I."/>
            <person name="Lane C.E."/>
            <person name="Keeling P.J."/>
            <person name="Gray M.W."/>
            <person name="Grigoriev I.V."/>
            <person name="Archibald J.M."/>
        </authorList>
    </citation>
    <scope>NUCLEOTIDE SEQUENCE</scope>
    <source>
        <strain evidence="30">CCMP2712</strain>
    </source>
</reference>
<dbReference type="Gene3D" id="1.10.8.1220">
    <property type="match status" value="1"/>
</dbReference>
<evidence type="ECO:0000259" key="27">
    <source>
        <dbReference type="Pfam" id="PF25007"/>
    </source>
</evidence>
<feature type="domain" description="Dynein heavy chain linker" evidence="18">
    <location>
        <begin position="1258"/>
        <end position="1672"/>
    </location>
</feature>
<feature type="domain" description="Dynein heavy chain ATP-binding dynein motor region" evidence="22">
    <location>
        <begin position="3440"/>
        <end position="3661"/>
    </location>
</feature>
<feature type="coiled-coil region" evidence="15">
    <location>
        <begin position="3294"/>
        <end position="3356"/>
    </location>
</feature>
<dbReference type="InterPro" id="IPR043160">
    <property type="entry name" value="Dynein_C_barrel"/>
</dbReference>
<dbReference type="FunFam" id="1.10.8.1220:FF:000001">
    <property type="entry name" value="Dynein axonemal heavy chain 5"/>
    <property type="match status" value="1"/>
</dbReference>
<keyword evidence="11" id="KW-0969">Cilium</keyword>
<evidence type="ECO:0000256" key="6">
    <source>
        <dbReference type="ARBA" id="ARBA00022737"/>
    </source>
</evidence>
<dbReference type="GeneID" id="17290855"/>
<evidence type="ECO:0000259" key="24">
    <source>
        <dbReference type="Pfam" id="PF17857"/>
    </source>
</evidence>
<evidence type="ECO:0000256" key="8">
    <source>
        <dbReference type="ARBA" id="ARBA00022840"/>
    </source>
</evidence>
<dbReference type="PANTHER" id="PTHR46532:SF4">
    <property type="entry name" value="AAA+ ATPASE DOMAIN-CONTAINING PROTEIN"/>
    <property type="match status" value="1"/>
</dbReference>
<evidence type="ECO:0000259" key="19">
    <source>
        <dbReference type="Pfam" id="PF12774"/>
    </source>
</evidence>
<evidence type="ECO:0000256" key="12">
    <source>
        <dbReference type="ARBA" id="ARBA00023175"/>
    </source>
</evidence>
<evidence type="ECO:0000256" key="5">
    <source>
        <dbReference type="ARBA" id="ARBA00022701"/>
    </source>
</evidence>
<dbReference type="Pfam" id="PF03028">
    <property type="entry name" value="Dynein_heavy"/>
    <property type="match status" value="1"/>
</dbReference>
<dbReference type="OMA" id="WWKKASW"/>
<dbReference type="Gene3D" id="1.20.920.30">
    <property type="match status" value="1"/>
</dbReference>
<feature type="domain" description="Dynein heavy chain AAA lid" evidence="25">
    <location>
        <begin position="4049"/>
        <end position="4191"/>
    </location>
</feature>
<organism evidence="28">
    <name type="scientific">Guillardia theta (strain CCMP2712)</name>
    <name type="common">Cryptophyte</name>
    <dbReference type="NCBI Taxonomy" id="905079"/>
    <lineage>
        <taxon>Eukaryota</taxon>
        <taxon>Cryptophyceae</taxon>
        <taxon>Pyrenomonadales</taxon>
        <taxon>Geminigeraceae</taxon>
        <taxon>Guillardia</taxon>
    </lineage>
</organism>
<dbReference type="Pfam" id="PF12774">
    <property type="entry name" value="AAA_6"/>
    <property type="match status" value="1"/>
</dbReference>
<dbReference type="Gene3D" id="3.10.490.20">
    <property type="match status" value="1"/>
</dbReference>
<dbReference type="Pfam" id="PF18199">
    <property type="entry name" value="Dynein_C"/>
    <property type="match status" value="1"/>
</dbReference>
<dbReference type="FunFam" id="3.40.50.300:FF:000044">
    <property type="entry name" value="Dynein heavy chain 5, axonemal"/>
    <property type="match status" value="1"/>
</dbReference>
<dbReference type="InterPro" id="IPR024743">
    <property type="entry name" value="Dynein_HC_stalk"/>
</dbReference>
<evidence type="ECO:0000256" key="14">
    <source>
        <dbReference type="ARBA" id="ARBA00023273"/>
    </source>
</evidence>
<feature type="domain" description="Dynein heavy chain 3 AAA+ lid" evidence="24">
    <location>
        <begin position="2632"/>
        <end position="2719"/>
    </location>
</feature>
<evidence type="ECO:0000259" key="21">
    <source>
        <dbReference type="Pfam" id="PF12780"/>
    </source>
</evidence>
<dbReference type="InterPro" id="IPR042228">
    <property type="entry name" value="Dynein_linker_3"/>
</dbReference>
<dbReference type="FunFam" id="1.20.920.20:FF:000001">
    <property type="entry name" value="dynein heavy chain 2, axonemal"/>
    <property type="match status" value="1"/>
</dbReference>
<evidence type="ECO:0000259" key="26">
    <source>
        <dbReference type="Pfam" id="PF18199"/>
    </source>
</evidence>
<dbReference type="InterPro" id="IPR042219">
    <property type="entry name" value="AAA_lid_11_sf"/>
</dbReference>
<dbReference type="HOGENOM" id="CLU_000038_9_1_1"/>
<dbReference type="GO" id="GO:0005858">
    <property type="term" value="C:axonemal dynein complex"/>
    <property type="evidence" value="ECO:0007669"/>
    <property type="project" value="TreeGrafter"/>
</dbReference>
<accession>L1IE40</accession>
<dbReference type="Pfam" id="PF12780">
    <property type="entry name" value="AAA_8"/>
    <property type="match status" value="1"/>
</dbReference>
<evidence type="ECO:0000256" key="4">
    <source>
        <dbReference type="ARBA" id="ARBA00022490"/>
    </source>
</evidence>
<dbReference type="Gene3D" id="3.20.180.20">
    <property type="entry name" value="Dynein heavy chain, N-terminal domain 2"/>
    <property type="match status" value="1"/>
</dbReference>
<dbReference type="Pfam" id="PF25007">
    <property type="entry name" value="DYH2-5-8_CC"/>
    <property type="match status" value="1"/>
</dbReference>
<dbReference type="Pfam" id="PF08393">
    <property type="entry name" value="DHC_N2"/>
    <property type="match status" value="1"/>
</dbReference>
<evidence type="ECO:0000313" key="28">
    <source>
        <dbReference type="EMBL" id="EKX34095.1"/>
    </source>
</evidence>
<name>L1IE40_GUITC</name>
<dbReference type="FunFam" id="1.20.140.100:FF:000003">
    <property type="entry name" value="Dynein, axonemal, heavy chain 5"/>
    <property type="match status" value="1"/>
</dbReference>
<reference evidence="29" key="3">
    <citation type="submission" date="2015-06" db="UniProtKB">
        <authorList>
            <consortium name="EnsemblProtists"/>
        </authorList>
    </citation>
    <scope>IDENTIFICATION</scope>
</reference>
<dbReference type="RefSeq" id="XP_005821075.1">
    <property type="nucleotide sequence ID" value="XM_005821018.1"/>
</dbReference>
<dbReference type="InterPro" id="IPR027417">
    <property type="entry name" value="P-loop_NTPase"/>
</dbReference>
<keyword evidence="12" id="KW-0505">Motor protein</keyword>
<dbReference type="Gene3D" id="1.20.920.20">
    <property type="match status" value="1"/>
</dbReference>
<comment type="similarity">
    <text evidence="3">Belongs to the dynein heavy chain family.</text>
</comment>
<protein>
    <submittedName>
        <fullName evidence="28 29">Uncharacterized protein</fullName>
    </submittedName>
</protein>
<keyword evidence="6" id="KW-0677">Repeat</keyword>
<evidence type="ECO:0000313" key="30">
    <source>
        <dbReference type="Proteomes" id="UP000011087"/>
    </source>
</evidence>
<keyword evidence="9" id="KW-0243">Dynein</keyword>
<evidence type="ECO:0000259" key="16">
    <source>
        <dbReference type="Pfam" id="PF03028"/>
    </source>
</evidence>
<dbReference type="KEGG" id="gtt:GUITHDRAFT_119703"/>
<evidence type="ECO:0000256" key="11">
    <source>
        <dbReference type="ARBA" id="ARBA00023069"/>
    </source>
</evidence>
<dbReference type="Gene3D" id="1.20.140.100">
    <property type="entry name" value="Dynein heavy chain, N-terminal domain 2"/>
    <property type="match status" value="1"/>
</dbReference>
<evidence type="ECO:0000256" key="7">
    <source>
        <dbReference type="ARBA" id="ARBA00022741"/>
    </source>
</evidence>
<dbReference type="EMBL" id="JH993119">
    <property type="protein sequence ID" value="EKX34095.1"/>
    <property type="molecule type" value="Genomic_DNA"/>
</dbReference>
<dbReference type="InterPro" id="IPR043157">
    <property type="entry name" value="Dynein_AAA1S"/>
</dbReference>
<evidence type="ECO:0000256" key="10">
    <source>
        <dbReference type="ARBA" id="ARBA00023054"/>
    </source>
</evidence>
<dbReference type="Gene3D" id="1.10.8.710">
    <property type="match status" value="1"/>
</dbReference>
<dbReference type="PANTHER" id="PTHR46532">
    <property type="entry name" value="MALE FERTILITY FACTOR KL5"/>
    <property type="match status" value="1"/>
</dbReference>
<dbReference type="STRING" id="905079.L1IE40"/>
<dbReference type="OrthoDB" id="447173at2759"/>
<dbReference type="FunFam" id="3.20.180.20:FF:000001">
    <property type="entry name" value="Dynein axonemal heavy chain 5"/>
    <property type="match status" value="1"/>
</dbReference>
<evidence type="ECO:0000259" key="20">
    <source>
        <dbReference type="Pfam" id="PF12777"/>
    </source>
</evidence>
<keyword evidence="5" id="KW-0493">Microtubule</keyword>
<feature type="domain" description="Dynein heavy chain region D6 P-loop" evidence="16">
    <location>
        <begin position="3907"/>
        <end position="4018"/>
    </location>
</feature>
<dbReference type="PaxDb" id="55529-EKX34095"/>
<keyword evidence="14" id="KW-0966">Cell projection</keyword>
<dbReference type="Gene3D" id="1.10.8.720">
    <property type="entry name" value="Region D6 of dynein motor"/>
    <property type="match status" value="1"/>
</dbReference>
<evidence type="ECO:0000256" key="15">
    <source>
        <dbReference type="SAM" id="Coils"/>
    </source>
</evidence>
<dbReference type="GO" id="GO:0005524">
    <property type="term" value="F:ATP binding"/>
    <property type="evidence" value="ECO:0007669"/>
    <property type="project" value="UniProtKB-KW"/>
</dbReference>
<dbReference type="Gene3D" id="1.10.472.130">
    <property type="match status" value="1"/>
</dbReference>
<dbReference type="Pfam" id="PF17857">
    <property type="entry name" value="AAA_lid_1"/>
    <property type="match status" value="1"/>
</dbReference>
<dbReference type="SUPFAM" id="SSF52540">
    <property type="entry name" value="P-loop containing nucleoside triphosphate hydrolases"/>
    <property type="match status" value="4"/>
</dbReference>
<dbReference type="InterPro" id="IPR056759">
    <property type="entry name" value="DYH2-5-8_CC"/>
</dbReference>
<dbReference type="FunFam" id="1.10.8.710:FF:000003">
    <property type="entry name" value="Dynein axonemal heavy chain 5"/>
    <property type="match status" value="1"/>
</dbReference>
<dbReference type="GO" id="GO:0007018">
    <property type="term" value="P:microtubule-based movement"/>
    <property type="evidence" value="ECO:0007669"/>
    <property type="project" value="InterPro"/>
</dbReference>
<dbReference type="FunFam" id="3.40.50.300:FF:000049">
    <property type="entry name" value="Dynein, axonemal, heavy chain 5"/>
    <property type="match status" value="1"/>
</dbReference>
<dbReference type="InterPro" id="IPR024317">
    <property type="entry name" value="Dynein_heavy_chain_D4_dom"/>
</dbReference>
<dbReference type="InterPro" id="IPR041658">
    <property type="entry name" value="AAA_lid_11"/>
</dbReference>
<evidence type="ECO:0000313" key="29">
    <source>
        <dbReference type="EnsemblProtists" id="EKX34095"/>
    </source>
</evidence>
<keyword evidence="4" id="KW-0963">Cytoplasm</keyword>
<dbReference type="Gene3D" id="1.20.1270.280">
    <property type="match status" value="1"/>
</dbReference>
<dbReference type="GO" id="GO:0051959">
    <property type="term" value="F:dynein light intermediate chain binding"/>
    <property type="evidence" value="ECO:0007669"/>
    <property type="project" value="InterPro"/>
</dbReference>
<gene>
    <name evidence="28" type="ORF">GUITHDRAFT_119703</name>
</gene>
<reference evidence="28 30" key="1">
    <citation type="journal article" date="2012" name="Nature">
        <title>Algal genomes reveal evolutionary mosaicism and the fate of nucleomorphs.</title>
        <authorList>
            <consortium name="DOE Joint Genome Institute"/>
            <person name="Curtis B.A."/>
            <person name="Tanifuji G."/>
            <person name="Burki F."/>
            <person name="Gruber A."/>
            <person name="Irimia M."/>
            <person name="Maruyama S."/>
            <person name="Arias M.C."/>
            <person name="Ball S.G."/>
            <person name="Gile G.H."/>
            <person name="Hirakawa Y."/>
            <person name="Hopkins J.F."/>
            <person name="Kuo A."/>
            <person name="Rensing S.A."/>
            <person name="Schmutz J."/>
            <person name="Symeonidi A."/>
            <person name="Elias M."/>
            <person name="Eveleigh R.J."/>
            <person name="Herman E.K."/>
            <person name="Klute M.J."/>
            <person name="Nakayama T."/>
            <person name="Obornik M."/>
            <person name="Reyes-Prieto A."/>
            <person name="Armbrust E.V."/>
            <person name="Aves S.J."/>
            <person name="Beiko R.G."/>
            <person name="Coutinho P."/>
            <person name="Dacks J.B."/>
            <person name="Durnford D.G."/>
            <person name="Fast N.M."/>
            <person name="Green B.R."/>
            <person name="Grisdale C.J."/>
            <person name="Hempel F."/>
            <person name="Henrissat B."/>
            <person name="Hoppner M.P."/>
            <person name="Ishida K."/>
            <person name="Kim E."/>
            <person name="Koreny L."/>
            <person name="Kroth P.G."/>
            <person name="Liu Y."/>
            <person name="Malik S.B."/>
            <person name="Maier U.G."/>
            <person name="McRose D."/>
            <person name="Mock T."/>
            <person name="Neilson J.A."/>
            <person name="Onodera N.T."/>
            <person name="Poole A.M."/>
            <person name="Pritham E.J."/>
            <person name="Richards T.A."/>
            <person name="Rocap G."/>
            <person name="Roy S.W."/>
            <person name="Sarai C."/>
            <person name="Schaack S."/>
            <person name="Shirato S."/>
            <person name="Slamovits C.H."/>
            <person name="Spencer D.F."/>
            <person name="Suzuki S."/>
            <person name="Worden A.Z."/>
            <person name="Zauner S."/>
            <person name="Barry K."/>
            <person name="Bell C."/>
            <person name="Bharti A.K."/>
            <person name="Crow J.A."/>
            <person name="Grimwood J."/>
            <person name="Kramer R."/>
            <person name="Lindquist E."/>
            <person name="Lucas S."/>
            <person name="Salamov A."/>
            <person name="McFadden G.I."/>
            <person name="Lane C.E."/>
            <person name="Keeling P.J."/>
            <person name="Gray M.W."/>
            <person name="Grigoriev I.V."/>
            <person name="Archibald J.M."/>
        </authorList>
    </citation>
    <scope>NUCLEOTIDE SEQUENCE</scope>
    <source>
        <strain evidence="28 30">CCMP2712</strain>
    </source>
</reference>
<dbReference type="Pfam" id="PF08385">
    <property type="entry name" value="DHC_N1"/>
    <property type="match status" value="1"/>
</dbReference>
<dbReference type="GO" id="GO:0009507">
    <property type="term" value="C:chloroplast"/>
    <property type="evidence" value="ECO:0007669"/>
    <property type="project" value="UniProtKB-SubCell"/>
</dbReference>
<sequence>MAAAAAAAGGGAGAAAWITSKLKTALKSDVHAVEAAVRDSSQQISQFLGANGPTKLLFLYQLPETETEYGEFVTTGSKPKLFLTNGEKERARGHLLYFVRTKNEKPVDFSKIDSEITFGELQPSVLDNFQVVLSQVFANTVSTQEWGRCSEDEISEFKEQLEKFTHTLTDAAESLQGGIELRKPEKLGEIENKQAAYLRSAMDSEILSYCEQIVEDWCSQTEGLLSESEENRKESDEAGPDTELTFWRNRMAKFNSVAEQLKSKEAKFVLGVVTTAKSKIFKRWKAIDNSITDSLNEAKDNVKYLATLEKYTDPLYHGTPEQIIEALPGLMNNVKMMLTIARYYSTNERMTMLFCKITNQMIKNCKTNITSAGKLWDQPVDTLLRNLEWALKLNDAYQEQYRVTKEKLMTQPKVKQFDFNESEIFGKFDLFCKRVQKLIDMFTTIQQFSTLANHEIEGMDNLIKSFIQIVDEFKRKPYDLLDYVKNSFDRDFLEFNVNVAELETALQGFINASFENITSTEHALNLLRQFEAILQRETLKADLDSKYTVIFHNYGLDLETVQKIYDKQKPAPPTTRNAPPVAGNILWSRQLLRRIEQPMKKFKSNKNIMTTKESKKIIRTYNKVARALIEYETLWHHAWSKSIEAAKSGLQATLIIRHPRSGMLFVNFDREILQLIREAKFLQRMGIEVPEGARMVLLQEDKFKAYYNELSFALKEYERVLSKVPPVVKPIIKPHLEDLDRKIQPGMVLLTWQSMNIDGYLQRLHSGLAKLEELINKINDIMDNRIEHNLKHISKTMLVDLPQNQSFTLDSFVSLQEKTIKSKSSLMDRRNLQVERAVNDLIDTVINFPLESDDLTCDVNEINKLRSHYERLMYTAVLHATKSSFWALKDRLGSRQASGVLVMQRPFFEVEVELSVPNIQMNPSLEEVQSAVNRAALHILRATKKVYIWGQDRENVKHLQSFHRQIAQDKEIVKIVLLLTGAVEGAKIHVADYLKTFDQYNYLWQNDKQKAYSDFLQTNPDIEAFSNELRKYMDIEREIRNIPGVHVIGCMCLDSSPLMDSLTAEAVQWKAQYARNLHEGAKREMLAMQDYFKEKTRQMNREFKELEDVRDVMECLKEIRERETEIDKEIQPIEERYELLTQYEHEVPPDELEELQDLKVQWKRVKARAFDVGNNIRVLQVPFRSKLLENVVEFIDEVKEFRADFEHNGPMRPGMAPMDAAQALKTYQRYFEAMDRKWKTYSQGEEMFALQVTEYPELEQTQKELLLLDKLYSLFTETITTIDNYGDILWTEVVANIDAMNEEVGKLQTRCKSMPKALRDWDAYNELKRKIDDFLEVLPLLTALSGQAMKERHWKAVMTCTSCELNMNPDTFKLQHLLDVGTRPGEMSLLQCAEEIEDICSGSGKELQIEVKLKSLSEQWQELKFTFTNFKNRGPVILNAKDLSEIMEALEDSQMTLGSMASNRYSAPFREEVQMWIANLSTVSDVVEQWIQVQNLWIYMEAVFSSGDIAKQLPQEAKRFSSIDKNFMKVTSKAFEEPNCVECCCNNEIMKELLPHLMEQLEMCQKSLTGYLETKRNCFPRFYFCSDGVLLEILSQGSDPHAIVVHLQNVFDSLASVHFDKQKKNTMTKMVANDGEEVAFTVPLDAKGNVEDYLNQLVATMQETIHDICRDCGGEAGSLDVSKVVSRYPAQICILSLQFDWTTRTTDALSRAKVDKTGMSQAAKKELAVLNELISLTVTDLSKLDRTNVETLITIDVHQVDISNSLVKQKIKEPSDFEWMKQARFYWSYEQDACIVSICDVDFVYNDEYLGCKERLVITPLTDRCYITLSQAIGMFLGGAPAGPAGTGKTETTKDMGRTLGIFVVVFNCSDQMDYKSLGKIYKGLAMAGCWGCFDEFNRIDLDVLSVAAQQVACVLQAQRERKQEFVFTDGQTVYLRPGCSYFITMNPGYAGRQELPENLKSLFRGVCMMVPDFGLIMRVKLASCGFYENQIIAKKFDILYQLCKLQLSKQTHYDYGLRNILSVLRTAGKVKRQELEASEMFLMMRTLRDMNISKLVAEDVPLFISLISDLFPNITAEKNTFPEIEKAMADQSKEMNLQYDKAPEWAGKCVQLLETYYVRHGIGIVGPTGSGKTMMQEVLSRALSIVDVKHVLLRMNPKAITAPQMFGNLDATTGDWTDGIFAVLWRKGTKAKNQNTWIVLDGPVDAIWIENLNTVLDDNKLLTLANGDRIPMSPAMKAVFEPENLMNASPATVSRMGIIYVSGSVLGWQPLVPSWLNLRREKEVPVIQALIDKYIDPMLECVTKTCKAVMYSTSGIYLTSCFKMLEEILAPTVESKTFLSEEHMEKIFIYALCWSLGALLELDDRKKFSADLAKLANVSVFPPVGEETAFEYFVDETGSWKHWKIRVLDWEYPTDKDPSFAELLLPTLDSVRYVAQLTMLVPAKKPVLFTGAPGVSKTATLQQYISSLPSETWIKKMVPFSFVTTPEIFQRTLESCVEKRQGRTFGPPGGKQCCFFIDDISMPVINNWGDQITNEIVRQCLAEEGFYSLDKPGEWKNFTDMGYVAAMVHPGGGRNDIPNRLKRQYCLMNVTMPSIAAIDNIFGTIMSGRLSSKSPFHAVPKSVEEGVKRLTEATIQLWQKTSVKMLPTPAKFHYVWNMREISRVFGGMFMATRNTIPDEVYLLKLWRHECERVFTDKLTNAVDKEWENKAIMSVIEAVYGKEISAKVAGPCYFVNFMPEPLFNDDGVCINERPQSYELVEHGDLTPVREKALNFQKQYNEENKIGKLELVLFEYALEHLMRISRCMCQDRGSMMLVGVGGSGKQSLARLASFIAGNFIFQITITKYYSVTNLFEDIKLLYKTAGLKGKPVTFIFTDAEVKDEGFLEYINQILSTGEVSNLFPKDEMDAILGDLRPIAKKAIKGFIDTTENLQKYFYDSVRNQLHVVLCMSPVGEKLSSRCRKFPGLINCTTVDWFLAWPEEGLLNVSQKFINDFKMETTADIKQNLMAHMAKVHSMVVQATNDYFQSFRRNVYVTPKSYLSFLKTYCQVYSDQFSGIKELADKINNGLVKLDEAAQDVEKMKVELAATEVVLQEAAVKSAALLKEITIGTAEAEKTKAEVKLVADAAGEKATVIGGEKAEVEKDLEAAKPALIEAESALNAIKPDDIKNLKALKNPPDVIKIIFDGVLILKRGPMLKCQMVDIKGFACYKDNYSEASKMMNDSNFLASLQQFPKENITDEDCELLTPYTDHGLFTVEAAAKASGLAVGLCKWVKAMKTYHEIAKVVIPKMDALRVKEAELAAANKKLAQAQAQLTAAQAQLDQMQEKFDKAMADKQKLQDEADATKRKMDAANALISGLSGEKVRWTQQSKEFDDQIARLVGDCAVACAFLSYLGPFNKTFRDKLVLSSFTHDILDKKIPLTKNLDISAMLVDGATTGEWNLQGLPTDDLSIQNGILTTRASRYPLMVDPQGQGLAWIRNREAVNGVKETSFQDKGFRNSLEDCMGYGKPLLLANVENELDPVLDPVLDKAFIKKGKNFIVALADKECDIEPDKFLLYITTRLPNPHFTPELSARVTIIDFTVTIKGLEDQLLARVVLQEKPELEQERQKLQAEVNGYQKKIVELQDDLLYRLSSCEGSLLDDPEIVDVLAMTKKTSKEVQEKLKNAGEAEIRIKSACEEYRPVATRGSILYFLIAEMSAINVMYQTSLAQFIEVFQKSMVEAEENKIPAKRINNIIEHMSYITYLYIGRGLFERHKDVFITLLAMKVQIQEGAITMEHFNCFVKGGAALDIAAQRKKPGNWMSDTAWLNAIQLSMSIPMFKDLPEAIVRGEKMWKEWMDLDAPEATNVPDFEERLDKMHRMLIIRGLRPDRTMVVTKEYIADTMGARYVDFPPLNLEQTHTESTERTPFVCILSMGSDPTDLIMGLAKKKKKEVLSVSMGQGQEVVARRFIDQGVATGCWALLQNCHLGIKFLVELEGRLANKDLEQIDPEFRVWVTAEPHKSFPIGLLQMSIKITNEAPVGMKAGMKRSYNWITQDMLDIVPRSEWRTLLWVLCHCHSVVQERRKFGSIGWTVPYEFNQSDLNACALFLQNHLLEMDAKKSKEVTWTTVRYMIAEIQYGGRITDDWDRRQMNTFSEKYFSQYVLEPGYEFLKGYSIPTGTDIAAYRRHIDENLPVTDSPEVFGLNQNADLTYRLQESADLFDTILETQPRGGGGGGKSREDIVTELCADLLQKIPADFNKEEIRTALQKMGPTKPINVAFRQELDVIQKSISVVRATLKNLQLAIAGTIVMSDDLAGALDSMFNAKVPPVWLKGAWFSPTVGIWFGILLARYEQFDRWLKQGRPKSYWLPGFSNGSGFLTAVKQEVARSKSGWALDDVVLFTEVTKLDYEEVREAHSDGIFVHGLYLEGASWHKKDSHLMEAARGELVKLLPVMHITGVLKSNKKMDYMVYECPVYFRFDPRKRGMTAAQPNFMFAPEIRTIDPPAKWILRGVALLTYPGD</sequence>
<dbReference type="SUPFAM" id="SSF90257">
    <property type="entry name" value="Myosin rod fragments"/>
    <property type="match status" value="1"/>
</dbReference>
<dbReference type="InterPro" id="IPR013602">
    <property type="entry name" value="Dynein_heavy_linker"/>
</dbReference>
<keyword evidence="8" id="KW-0067">ATP-binding</keyword>
<feature type="domain" description="Dynein heavy chain coiled coil stalk" evidence="20">
    <location>
        <begin position="3064"/>
        <end position="3407"/>
    </location>
</feature>
<dbReference type="Gene3D" id="1.20.58.1120">
    <property type="match status" value="1"/>
</dbReference>
<dbReference type="Pfam" id="PF18198">
    <property type="entry name" value="AAA_lid_11"/>
    <property type="match status" value="1"/>
</dbReference>
<evidence type="ECO:0000256" key="13">
    <source>
        <dbReference type="ARBA" id="ARBA00023212"/>
    </source>
</evidence>
<evidence type="ECO:0000256" key="1">
    <source>
        <dbReference type="ARBA" id="ARBA00004229"/>
    </source>
</evidence>
<dbReference type="InterPro" id="IPR013594">
    <property type="entry name" value="Dynein_heavy_tail"/>
</dbReference>
<dbReference type="Gene3D" id="3.40.50.300">
    <property type="entry name" value="P-loop containing nucleotide triphosphate hydrolases"/>
    <property type="match status" value="5"/>
</dbReference>
<dbReference type="FunFam" id="3.40.50.300:FF:000320">
    <property type="entry name" value="Dynein, axonemal, heavy chain 5"/>
    <property type="match status" value="1"/>
</dbReference>
<dbReference type="GO" id="GO:0008569">
    <property type="term" value="F:minus-end-directed microtubule motor activity"/>
    <property type="evidence" value="ECO:0007669"/>
    <property type="project" value="InterPro"/>
</dbReference>
<keyword evidence="13" id="KW-0206">Cytoskeleton</keyword>
<keyword evidence="10 15" id="KW-0175">Coiled coil</keyword>
<evidence type="ECO:0000259" key="17">
    <source>
        <dbReference type="Pfam" id="PF08385"/>
    </source>
</evidence>
<feature type="domain" description="Dynein heavy chain tail" evidence="17">
    <location>
        <begin position="210"/>
        <end position="760"/>
    </location>
</feature>
<comment type="subcellular location">
    <subcellularLocation>
        <location evidence="2">Cytoplasm</location>
        <location evidence="2">Cytoskeleton</location>
        <location evidence="2">Cilium axoneme</location>
    </subcellularLocation>
    <subcellularLocation>
        <location evidence="1">Plastid</location>
        <location evidence="1">Chloroplast</location>
    </subcellularLocation>
</comment>
<feature type="coiled-coil region" evidence="15">
    <location>
        <begin position="3595"/>
        <end position="3629"/>
    </location>
</feature>
<dbReference type="GO" id="GO:0005874">
    <property type="term" value="C:microtubule"/>
    <property type="evidence" value="ECO:0007669"/>
    <property type="project" value="UniProtKB-KW"/>
</dbReference>
<dbReference type="EnsemblProtists" id="EKX34095">
    <property type="protein sequence ID" value="EKX34095"/>
    <property type="gene ID" value="GUITHDRAFT_119703"/>
</dbReference>
<dbReference type="FunFam" id="3.40.50.300:FF:002141">
    <property type="entry name" value="Dynein heavy chain"/>
    <property type="match status" value="1"/>
</dbReference>
<evidence type="ECO:0000259" key="25">
    <source>
        <dbReference type="Pfam" id="PF18198"/>
    </source>
</evidence>
<dbReference type="Pfam" id="PF12777">
    <property type="entry name" value="MT"/>
    <property type="match status" value="1"/>
</dbReference>
<dbReference type="InterPro" id="IPR041466">
    <property type="entry name" value="Dynein_AAA5_ext"/>
</dbReference>
<dbReference type="InterPro" id="IPR041589">
    <property type="entry name" value="DNAH3_AAA_lid_1"/>
</dbReference>
<evidence type="ECO:0000256" key="9">
    <source>
        <dbReference type="ARBA" id="ARBA00023017"/>
    </source>
</evidence>
<feature type="domain" description="Dynein heavy chain AAA module D4" evidence="21">
    <location>
        <begin position="2788"/>
        <end position="3049"/>
    </location>
</feature>
<proteinExistence type="inferred from homology"/>
<feature type="domain" description="Dynein heavy chain AAA 5 extension" evidence="23">
    <location>
        <begin position="2288"/>
        <end position="2405"/>
    </location>
</feature>
<feature type="domain" description="Dynein heavy chain hydrolytic ATP-binding dynein motor region" evidence="19">
    <location>
        <begin position="1805"/>
        <end position="2134"/>
    </location>
</feature>
<dbReference type="InterPro" id="IPR004273">
    <property type="entry name" value="Dynein_heavy_D6_P-loop"/>
</dbReference>
<dbReference type="Gene3D" id="6.10.140.1060">
    <property type="match status" value="1"/>
</dbReference>
<evidence type="ECO:0000259" key="23">
    <source>
        <dbReference type="Pfam" id="PF17852"/>
    </source>
</evidence>